<reference evidence="2 3" key="1">
    <citation type="submission" date="2019-07" db="EMBL/GenBank/DDBJ databases">
        <title>Tomitella cavernea sp. nov., an actinomycete isolated from soil.</title>
        <authorList>
            <person name="Cheng J."/>
        </authorList>
    </citation>
    <scope>NUCLEOTIDE SEQUENCE [LARGE SCALE GENOMIC DNA]</scope>
    <source>
        <strain evidence="2 3">HY188</strain>
    </source>
</reference>
<dbReference type="RefSeq" id="WP_143909568.1">
    <property type="nucleotide sequence ID" value="NZ_CP041765.1"/>
</dbReference>
<dbReference type="OrthoDB" id="4426339at2"/>
<proteinExistence type="predicted"/>
<reference evidence="2 3" key="2">
    <citation type="submission" date="2019-07" db="EMBL/GenBank/DDBJ databases">
        <authorList>
            <person name="Huang Y."/>
        </authorList>
    </citation>
    <scope>NUCLEOTIDE SEQUENCE [LARGE SCALE GENOMIC DNA]</scope>
    <source>
        <strain evidence="2 3">HY188</strain>
    </source>
</reference>
<protein>
    <submittedName>
        <fullName evidence="2">Cyclodehydratase</fullName>
    </submittedName>
</protein>
<evidence type="ECO:0000313" key="2">
    <source>
        <dbReference type="EMBL" id="QDQ98163.1"/>
    </source>
</evidence>
<keyword evidence="3" id="KW-1185">Reference proteome</keyword>
<feature type="compositionally biased region" description="Basic and acidic residues" evidence="1">
    <location>
        <begin position="20"/>
        <end position="30"/>
    </location>
</feature>
<dbReference type="KEGG" id="toy:FO059_13660"/>
<dbReference type="AlphaFoldDB" id="A0A516X572"/>
<evidence type="ECO:0000256" key="1">
    <source>
        <dbReference type="SAM" id="MobiDB-lite"/>
    </source>
</evidence>
<gene>
    <name evidence="2" type="ORF">FO059_13660</name>
</gene>
<dbReference type="EMBL" id="CP041765">
    <property type="protein sequence ID" value="QDQ98163.1"/>
    <property type="molecule type" value="Genomic_DNA"/>
</dbReference>
<name>A0A516X572_9ACTN</name>
<sequence>MSASNAAPTGPAASPPRGRPTSDERRMYRSMPRLDARFPVLLRGDGTVQIGMSPARAVVVRPPAGYGPRNLAALLRRLDGTSRLDRALRRTGIPLAHAGPILDELSRAGLLAPGPEDRVPRCTITVHGTGPLAERLREHLPAIGVQVRASGAHPDDADVLAAASSSAIVLAGQAVVEPRIRRLLHEAAMPHMHVHLRDGAGVVGPVVLPGRTACLGCGDLHRRDRDPAWPRLMLQQMGLRGRGDAPTIMVTTGVAADRLRTYLLGIRRARSAEPGDPPESGHQIEVGPGGSSVTTQPWPPHPECPCRSARPATADGALGDALTGGYGPAAVGS</sequence>
<dbReference type="Gene3D" id="3.40.50.720">
    <property type="entry name" value="NAD(P)-binding Rossmann-like Domain"/>
    <property type="match status" value="1"/>
</dbReference>
<feature type="region of interest" description="Disordered" evidence="1">
    <location>
        <begin position="269"/>
        <end position="333"/>
    </location>
</feature>
<feature type="compositionally biased region" description="Low complexity" evidence="1">
    <location>
        <begin position="312"/>
        <end position="321"/>
    </location>
</feature>
<dbReference type="Proteomes" id="UP000317344">
    <property type="component" value="Chromosome"/>
</dbReference>
<evidence type="ECO:0000313" key="3">
    <source>
        <dbReference type="Proteomes" id="UP000317344"/>
    </source>
</evidence>
<accession>A0A516X572</accession>
<organism evidence="2 3">
    <name type="scientific">Tomitella fengzijianii</name>
    <dbReference type="NCBI Taxonomy" id="2597660"/>
    <lineage>
        <taxon>Bacteria</taxon>
        <taxon>Bacillati</taxon>
        <taxon>Actinomycetota</taxon>
        <taxon>Actinomycetes</taxon>
        <taxon>Mycobacteriales</taxon>
        <taxon>Tomitella</taxon>
    </lineage>
</organism>
<feature type="region of interest" description="Disordered" evidence="1">
    <location>
        <begin position="1"/>
        <end position="30"/>
    </location>
</feature>